<feature type="region of interest" description="Disordered" evidence="1">
    <location>
        <begin position="106"/>
        <end position="131"/>
    </location>
</feature>
<reference evidence="4" key="1">
    <citation type="submission" date="2023-05" db="EMBL/GenBank/DDBJ databases">
        <title>Sedimentitalea sp. nov. JM2-8.</title>
        <authorList>
            <person name="Huang J."/>
        </authorList>
    </citation>
    <scope>NUCLEOTIDE SEQUENCE [LARGE SCALE GENOMIC DNA]</scope>
    <source>
        <strain evidence="4">KHS03</strain>
    </source>
</reference>
<feature type="signal peptide" evidence="2">
    <location>
        <begin position="1"/>
        <end position="19"/>
    </location>
</feature>
<evidence type="ECO:0000256" key="2">
    <source>
        <dbReference type="SAM" id="SignalP"/>
    </source>
</evidence>
<evidence type="ECO:0000313" key="3">
    <source>
        <dbReference type="EMBL" id="MDU9006298.1"/>
    </source>
</evidence>
<protein>
    <recommendedName>
        <fullName evidence="5">AAA+ family ATPase</fullName>
    </recommendedName>
</protein>
<evidence type="ECO:0000256" key="1">
    <source>
        <dbReference type="SAM" id="MobiDB-lite"/>
    </source>
</evidence>
<organism evidence="3 4">
    <name type="scientific">Sedimentitalea todarodis</name>
    <dbReference type="NCBI Taxonomy" id="1631240"/>
    <lineage>
        <taxon>Bacteria</taxon>
        <taxon>Pseudomonadati</taxon>
        <taxon>Pseudomonadota</taxon>
        <taxon>Alphaproteobacteria</taxon>
        <taxon>Rhodobacterales</taxon>
        <taxon>Paracoccaceae</taxon>
        <taxon>Sedimentitalea</taxon>
    </lineage>
</organism>
<feature type="chain" id="PRO_5045292391" description="AAA+ family ATPase" evidence="2">
    <location>
        <begin position="20"/>
        <end position="131"/>
    </location>
</feature>
<name>A0ABU3VJM7_9RHOB</name>
<dbReference type="RefSeq" id="WP_316781148.1">
    <property type="nucleotide sequence ID" value="NZ_JASMWN010000022.1"/>
</dbReference>
<dbReference type="EMBL" id="JASMWN010000022">
    <property type="protein sequence ID" value="MDU9006298.1"/>
    <property type="molecule type" value="Genomic_DNA"/>
</dbReference>
<dbReference type="Proteomes" id="UP001255416">
    <property type="component" value="Unassembled WGS sequence"/>
</dbReference>
<sequence length="131" mass="14595">MKHLISLAFAGALSATSLAAQTEEEEGKDLMERGMELLFEGLREEMSPALKQMREMAEEYGPALFSFVDEMGPAFGEMLNDVKDWAAYHPPEVLPNGDIIIRKKIRPEPEPEATPVPVPEIRMPPQGQTDL</sequence>
<keyword evidence="4" id="KW-1185">Reference proteome</keyword>
<accession>A0ABU3VJM7</accession>
<comment type="caution">
    <text evidence="3">The sequence shown here is derived from an EMBL/GenBank/DDBJ whole genome shotgun (WGS) entry which is preliminary data.</text>
</comment>
<keyword evidence="2" id="KW-0732">Signal</keyword>
<gene>
    <name evidence="3" type="ORF">QO231_20915</name>
</gene>
<evidence type="ECO:0000313" key="4">
    <source>
        <dbReference type="Proteomes" id="UP001255416"/>
    </source>
</evidence>
<proteinExistence type="predicted"/>
<evidence type="ECO:0008006" key="5">
    <source>
        <dbReference type="Google" id="ProtNLM"/>
    </source>
</evidence>